<feature type="compositionally biased region" description="Low complexity" evidence="1">
    <location>
        <begin position="35"/>
        <end position="52"/>
    </location>
</feature>
<evidence type="ECO:0000313" key="3">
    <source>
        <dbReference type="EMBL" id="GEP42320.1"/>
    </source>
</evidence>
<dbReference type="RefSeq" id="WP_146849924.1">
    <property type="nucleotide sequence ID" value="NZ_BKAG01000009.1"/>
</dbReference>
<organism evidence="3 4">
    <name type="scientific">Brevifollis gellanilyticus</name>
    <dbReference type="NCBI Taxonomy" id="748831"/>
    <lineage>
        <taxon>Bacteria</taxon>
        <taxon>Pseudomonadati</taxon>
        <taxon>Verrucomicrobiota</taxon>
        <taxon>Verrucomicrobiia</taxon>
        <taxon>Verrucomicrobiales</taxon>
        <taxon>Verrucomicrobiaceae</taxon>
    </lineage>
</organism>
<dbReference type="Proteomes" id="UP000321577">
    <property type="component" value="Unassembled WGS sequence"/>
</dbReference>
<protein>
    <submittedName>
        <fullName evidence="3">Uncharacterized protein</fullName>
    </submittedName>
</protein>
<reference evidence="3 4" key="1">
    <citation type="submission" date="2019-07" db="EMBL/GenBank/DDBJ databases">
        <title>Whole genome shotgun sequence of Brevifollis gellanilyticus NBRC 108608.</title>
        <authorList>
            <person name="Hosoyama A."/>
            <person name="Uohara A."/>
            <person name="Ohji S."/>
            <person name="Ichikawa N."/>
        </authorList>
    </citation>
    <scope>NUCLEOTIDE SEQUENCE [LARGE SCALE GENOMIC DNA]</scope>
    <source>
        <strain evidence="3 4">NBRC 108608</strain>
    </source>
</reference>
<feature type="signal peptide" evidence="2">
    <location>
        <begin position="1"/>
        <end position="19"/>
    </location>
</feature>
<sequence length="126" mass="12897">MKTSSLLLALVVSANALLAADAPQLVPRPIPGLPAPAEGAETATTTSAAPAPLAPVVPQASALMTNPDRARVVYIHRRATLPAELTKDLPVNKATASAPATMLNMRPGAVKIIPKAQVAQILTSKP</sequence>
<gene>
    <name evidence="3" type="ORF">BGE01nite_16110</name>
</gene>
<dbReference type="EMBL" id="BKAG01000009">
    <property type="protein sequence ID" value="GEP42320.1"/>
    <property type="molecule type" value="Genomic_DNA"/>
</dbReference>
<evidence type="ECO:0000256" key="1">
    <source>
        <dbReference type="SAM" id="MobiDB-lite"/>
    </source>
</evidence>
<evidence type="ECO:0000256" key="2">
    <source>
        <dbReference type="SAM" id="SignalP"/>
    </source>
</evidence>
<proteinExistence type="predicted"/>
<accession>A0A512M6F9</accession>
<feature type="chain" id="PRO_5022044826" evidence="2">
    <location>
        <begin position="20"/>
        <end position="126"/>
    </location>
</feature>
<evidence type="ECO:0000313" key="4">
    <source>
        <dbReference type="Proteomes" id="UP000321577"/>
    </source>
</evidence>
<dbReference type="OrthoDB" id="200404at2"/>
<feature type="region of interest" description="Disordered" evidence="1">
    <location>
        <begin position="29"/>
        <end position="52"/>
    </location>
</feature>
<dbReference type="AlphaFoldDB" id="A0A512M6F9"/>
<name>A0A512M6F9_9BACT</name>
<keyword evidence="4" id="KW-1185">Reference proteome</keyword>
<comment type="caution">
    <text evidence="3">The sequence shown here is derived from an EMBL/GenBank/DDBJ whole genome shotgun (WGS) entry which is preliminary data.</text>
</comment>
<keyword evidence="2" id="KW-0732">Signal</keyword>